<dbReference type="VEuPathDB" id="HostDB:GeneID_118679345"/>
<dbReference type="InterPro" id="IPR036372">
    <property type="entry name" value="BEACH_dom_sf"/>
</dbReference>
<organism evidence="7 8">
    <name type="scientific">Myotis myotis</name>
    <name type="common">Greater mouse-eared bat</name>
    <name type="synonym">Vespertilio myotis</name>
    <dbReference type="NCBI Taxonomy" id="51298"/>
    <lineage>
        <taxon>Eukaryota</taxon>
        <taxon>Metazoa</taxon>
        <taxon>Chordata</taxon>
        <taxon>Craniata</taxon>
        <taxon>Vertebrata</taxon>
        <taxon>Euteleostomi</taxon>
        <taxon>Mammalia</taxon>
        <taxon>Eutheria</taxon>
        <taxon>Laurasiatheria</taxon>
        <taxon>Chiroptera</taxon>
        <taxon>Yangochiroptera</taxon>
        <taxon>Vespertilionidae</taxon>
        <taxon>Myotis</taxon>
    </lineage>
</organism>
<dbReference type="PROSITE" id="PS50294">
    <property type="entry name" value="WD_REPEATS_REGION"/>
    <property type="match status" value="1"/>
</dbReference>
<feature type="repeat" description="WD" evidence="3">
    <location>
        <begin position="2978"/>
        <end position="3012"/>
    </location>
</feature>
<dbReference type="Gene3D" id="1.10.1540.10">
    <property type="entry name" value="BEACH domain"/>
    <property type="match status" value="1"/>
</dbReference>
<dbReference type="InterPro" id="IPR023362">
    <property type="entry name" value="PH-BEACH_dom"/>
</dbReference>
<dbReference type="InterPro" id="IPR001680">
    <property type="entry name" value="WD40_rpt"/>
</dbReference>
<dbReference type="Gene3D" id="2.30.29.30">
    <property type="entry name" value="Pleckstrin-homology domain (PH domain)/Phosphotyrosine-binding domain (PTB)"/>
    <property type="match status" value="1"/>
</dbReference>
<gene>
    <name evidence="7" type="ORF">mMyoMyo1_020472</name>
</gene>
<dbReference type="SMART" id="SM00320">
    <property type="entry name" value="WD40"/>
    <property type="match status" value="5"/>
</dbReference>
<comment type="caution">
    <text evidence="7">The sequence shown here is derived from an EMBL/GenBank/DDBJ whole genome shotgun (WGS) entry which is preliminary data.</text>
</comment>
<evidence type="ECO:0000256" key="4">
    <source>
        <dbReference type="SAM" id="MobiDB-lite"/>
    </source>
</evidence>
<keyword evidence="8" id="KW-1185">Reference proteome</keyword>
<dbReference type="SUPFAM" id="SSF81837">
    <property type="entry name" value="BEACH domain"/>
    <property type="match status" value="1"/>
</dbReference>
<evidence type="ECO:0000313" key="7">
    <source>
        <dbReference type="EMBL" id="KAF6277478.1"/>
    </source>
</evidence>
<evidence type="ECO:0000256" key="2">
    <source>
        <dbReference type="ARBA" id="ARBA00022737"/>
    </source>
</evidence>
<dbReference type="EMBL" id="JABWUV010000024">
    <property type="protein sequence ID" value="KAF6277478.1"/>
    <property type="molecule type" value="Genomic_DNA"/>
</dbReference>
<dbReference type="InterPro" id="IPR000409">
    <property type="entry name" value="BEACH_dom"/>
</dbReference>
<dbReference type="InterPro" id="IPR016024">
    <property type="entry name" value="ARM-type_fold"/>
</dbReference>
<dbReference type="CDD" id="cd01201">
    <property type="entry name" value="PH_BEACH"/>
    <property type="match status" value="1"/>
</dbReference>
<sequence length="3184" mass="350589">MEAEGVSKAEDGAEDPGPKADQPDVAQSDSPPGVQSPGPTALWETVERKFLEYQQLAHRSPADRQESLLRLLPLFLKAWEHSVGLICFPSLHRLAGEVSSQLAQEIQQVLVGKPAEQARVAAGQLLRWKPDAQQDGYLLLKSAFLLSGTDSEALGRVAESGLPALLLQCLYLFFVFPLEEDEHSEDDVQVQRMFVQMLLNICSEPQGLEGLLAGNELQALLIATTCLREHSCCFWKEPTFCVLRAISQAQDLSVIQYLQARDCIKLCLQNLSRLADSLPAPELSEAAGLVLGFVKDAYPVSQALLLEFENGEGYPLLLKVFLRYDELHLCEVDPHLEELLGLVVWLTTCGRAELKVFDSVTYPQLEGFKFHQEASGVTVKNLQAFQVLQNVFHKASDALLCTHVLSAIRTMWAWNARNFFLLEWTLQPISQFVELVPLKPAQVQTHFFQLLEALVFELRYVPHEILGKVQRLIMESSEPLCTLRALQSVLRIAGADPLFTDIFRDSGLLGLLLAQLRKRAKVLRKSGNKEPTPGVRDPERELTGVMLETVVALLNGSVRNAVVLKDHGMVPFIKIFLDDEWYRGASLSILEQLSAINAEEYMSIIVGALCSSTQGELQLKLDLLKSLLRILEMPKGRAAFRVSSGFNGLLSLLSDLEGSLQDPPGQMWGAVSPSQTLGLVLHTLCALSAALHLDPVNGDFFRRNGLFEKLAEDLCLLGCFGAPEEEGAALHSGETSKARPFADLLRVAFSSVSLFPPKIQSCLQILSLLDSMASGTLHRRWDLKAPLRAGPEAAVDAQKGEAGSDPHGNFEQWPDLEERTSDEGDAVITHPGALCIMVQLLPRLYHHDHPQLSREIQCSVASHIQGLVKSEKNRQVACEAGMLRTLMAACRQALASGSGALHSGLVRIFEKLASQAIEPDVLRQFLALGAPPPPAAAMQIPGSSCVPGGDSGRPGPQVAAGVTAEGPAGAQEASPCPAGTQALGRRPLAQSPMPALQTALSLISMTSPRNLQPQRAALAPSFVEFDMSVEGYGCLFIPTLSTVMGASTEYSVSGGIGTGAARPFPPPAGLTFSCWFLVSRHSSALEGHPLRFLTVVRHLARTEQPFVCFSVSLCPDDLSLVVSTEEKEFQPLDVMEPEDNAEPSAGRQLQVRCGQLLACGQWHHLAVVVTKEMKRNCTVSTYLDGQAIGSAKMLYIQALPGPFLSMEPSSFVDVYGYIATPRVWKQRSTLTWRLGPTYLFEEAVSMETLEVINKLGPRYCGNFQAVPAQGADPGADTAPLVAEERVSMGLHVASSSTTRVADIRSTYNEVDSRLIAKEMNISSRDNAMPVFLLRNCAGHLPGPLRTIGAVAVGHLGVRVFHSSPAASSLDFIGGPAILLGLISLATDDHTMYAAVKVLHLVLTSNVMCDRLMQHIFGYQVMAFLLRKKSSLLTHRVLQLILAVSGTAELGFGPPARTNVGVFQHVLCDFELWMRAADNVEQSLFSHLLEVLRSPREGPRSAGVAHQAQLIPRLVFLFNEPGLAPSRIPTIIAILGWQLRGHFSVQDLLRVSLFVVYTLQPASVDERQICADRALEPSEPAGSRTSGKTIWLRNQLLEMLLGVLSSSQLHLSSETVEEVFLSLGPGWFLLLLQGHLHPSTTVLGLKLLLHFLSSPALRERFKDGLPAGSWVERCAEGADILTDNLKSHPPAPDQAPCLLPGFRVLNDFLAHHVHIPEVYLIVSAFFLQTPLTELTGGPKDSLDATLQGLLRAHRAEEVLRAGLCMEGALLLLRMLKATMSRPPTGLGDGAGEHQFPASVLQFLGQVHSSYPQDPAWRAPEFLQTLAVVTFPLGTSKGVTTEFAQNAGSPGAEAEGEGIVEGLQAPAKSHPTRKQLRVFMQLLLRELLLAAASPKQWLPLEVLLEASPDNATSQQKRDFQSEVLLSTMEIFHMMRGGDVMMLRGDKEPQPNSEAAAAPSLTIITHFTQKLVEKLYSGMFSADPRHILLFITEHIMAVVENASSQRDSTISTLYSSLNKVILYCLSQPQQSLSEGLGLLRVLHFLQEHWDIIFATYNSNASFLLCLMHCLLQLSEGSYPEGFGLEPKPRMTPYHQVFLSPNEDMREKRVDDSPSLTDVQHSIQRTVHTLWQQLMAQRWQELEDTFKIDLSVKPGEREVKMDEVTPLWEETMLKAWQHYLASEKKSLASRSNVGHHSKVTSWSESLSSAMRLIPGRQAKDPECKTEDFVSCIENYRRKGQELYASLYKDHVQRRRCGDVKAARAWARIQEQLFGELGLWGSAAEATPCSRWELDWREGPARMRKRLRRSSPSEAQHAEGPQESQGRNGGISQTNAENGGGLTPRAAEGESDEVAADCTRLTFFPSLHESQHSEDFLELCRERQVILQELLDHEKVTQKYSVVIVQGHLVSEALLLFGHRHFYICENFTLSPVGDVYCTRHCLSNISDPFIFNLCSKDRSSDHYSCQRHSYGDLRELRQARFLLQDIALEIFFRNGCSKFFVFHNSDRSKVFKSFCSFQPSLKGKGVPEEPLHLRRYPGSDRTMLQRWQKRDISNFEYLMHLNTLAGRTHNDYMQYPVFPWVLADYTSQTLNLTNPKTFRDLSKPMGAQTKERRLKFIQRFKEVEKTEGDMTVQCHYCTHYSSAIIVASYLVRMPPFTQAFCSLQGGSFDVADRMFHSVKGAWESASRENMSDVRELTPEFFFLPEFLTNCNAVEFGCMQDGTALGDVQLPPWADGDPGKFISLHRQALESDFVSANLHHWIDLIFGYKQQGSAAVEAVNTFHPYFYGDKVDLGSIGDPLIRNTILGFVSNFGQVPKQLFTKPHPARTAAGKPSPGKDVTPSSLPGHPQPFPCSLQSLRPSQVTVKDMYLFSLGSESPKGAIGHIVPTEKSVLAVERGKLLLPPAWSRTFCWGADDLSCCLGSYGSDKVLMTFENLAAWGRCLCAVCPSPTTIVTSGDSSVVCVWELSMAKGRPSGLHLKQALYGHTQAVTCLAASVTFSILVSGSQDCTCILWDLDYLTHVARLPTHQEAISAVAISDISGTIVSCAGAHLSLWNVNGQPLASITTAWGPEGAITCCCMVEGPAWDASHAIITGSRDGMVRIWKTEDMKGSVPGEVAPEEPSAPPTSPKGHRCEKNLALCRELDISVALTGKPSKTNPAVTALAMSRNQPKLLVGDEKGRIFCWSAEG</sequence>
<dbReference type="SUPFAM" id="SSF48371">
    <property type="entry name" value="ARM repeat"/>
    <property type="match status" value="1"/>
</dbReference>
<dbReference type="PROSITE" id="PS50082">
    <property type="entry name" value="WD_REPEATS_2"/>
    <property type="match status" value="1"/>
</dbReference>
<feature type="region of interest" description="Disordered" evidence="4">
    <location>
        <begin position="2819"/>
        <end position="2840"/>
    </location>
</feature>
<dbReference type="Proteomes" id="UP000527355">
    <property type="component" value="Unassembled WGS sequence"/>
</dbReference>
<dbReference type="CDD" id="cd06071">
    <property type="entry name" value="Beach"/>
    <property type="match status" value="1"/>
</dbReference>
<dbReference type="PROSITE" id="PS51783">
    <property type="entry name" value="PH_BEACH"/>
    <property type="match status" value="1"/>
</dbReference>
<evidence type="ECO:0000256" key="1">
    <source>
        <dbReference type="ARBA" id="ARBA00022574"/>
    </source>
</evidence>
<reference evidence="7 8" key="1">
    <citation type="journal article" date="2020" name="Nature">
        <title>Six reference-quality genomes reveal evolution of bat adaptations.</title>
        <authorList>
            <person name="Jebb D."/>
            <person name="Huang Z."/>
            <person name="Pippel M."/>
            <person name="Hughes G.M."/>
            <person name="Lavrichenko K."/>
            <person name="Devanna P."/>
            <person name="Winkler S."/>
            <person name="Jermiin L.S."/>
            <person name="Skirmuntt E.C."/>
            <person name="Katzourakis A."/>
            <person name="Burkitt-Gray L."/>
            <person name="Ray D.A."/>
            <person name="Sullivan K.A.M."/>
            <person name="Roscito J.G."/>
            <person name="Kirilenko B.M."/>
            <person name="Davalos L.M."/>
            <person name="Corthals A.P."/>
            <person name="Power M.L."/>
            <person name="Jones G."/>
            <person name="Ransome R.D."/>
            <person name="Dechmann D.K.N."/>
            <person name="Locatelli A.G."/>
            <person name="Puechmaille S.J."/>
            <person name="Fedrigo O."/>
            <person name="Jarvis E.D."/>
            <person name="Hiller M."/>
            <person name="Vernes S.C."/>
            <person name="Myers E.W."/>
            <person name="Teeling E.C."/>
        </authorList>
    </citation>
    <scope>NUCLEOTIDE SEQUENCE [LARGE SCALE GENOMIC DNA]</scope>
    <source>
        <strain evidence="7">MMyoMyo1</strain>
        <tissue evidence="7">Flight muscle</tissue>
    </source>
</reference>
<dbReference type="PANTHER" id="PTHR46108">
    <property type="entry name" value="BLUE CHEESE"/>
    <property type="match status" value="1"/>
</dbReference>
<feature type="region of interest" description="Disordered" evidence="4">
    <location>
        <begin position="941"/>
        <end position="985"/>
    </location>
</feature>
<proteinExistence type="predicted"/>
<dbReference type="Pfam" id="PF02138">
    <property type="entry name" value="Beach"/>
    <property type="match status" value="1"/>
</dbReference>
<dbReference type="SUPFAM" id="SSF50729">
    <property type="entry name" value="PH domain-like"/>
    <property type="match status" value="1"/>
</dbReference>
<keyword evidence="2" id="KW-0677">Repeat</keyword>
<dbReference type="PROSITE" id="PS50197">
    <property type="entry name" value="BEACH"/>
    <property type="match status" value="1"/>
</dbReference>
<dbReference type="SMART" id="SM01026">
    <property type="entry name" value="Beach"/>
    <property type="match status" value="1"/>
</dbReference>
<dbReference type="PROSITE" id="PS00678">
    <property type="entry name" value="WD_REPEATS_1"/>
    <property type="match status" value="1"/>
</dbReference>
<feature type="compositionally biased region" description="Polar residues" evidence="4">
    <location>
        <begin position="2317"/>
        <end position="2332"/>
    </location>
</feature>
<keyword evidence="1 3" id="KW-0853">WD repeat</keyword>
<dbReference type="Pfam" id="PF00400">
    <property type="entry name" value="WD40"/>
    <property type="match status" value="2"/>
</dbReference>
<evidence type="ECO:0000259" key="6">
    <source>
        <dbReference type="PROSITE" id="PS51783"/>
    </source>
</evidence>
<dbReference type="FunFam" id="1.10.1540.10:FF:000002">
    <property type="entry name" value="WD repeat and FYVE domain containing 3"/>
    <property type="match status" value="1"/>
</dbReference>
<feature type="compositionally biased region" description="Basic and acidic residues" evidence="4">
    <location>
        <begin position="1"/>
        <end position="22"/>
    </location>
</feature>
<feature type="domain" description="BEACH-type PH" evidence="6">
    <location>
        <begin position="2386"/>
        <end position="2511"/>
    </location>
</feature>
<feature type="compositionally biased region" description="Low complexity" evidence="4">
    <location>
        <begin position="3106"/>
        <end position="3116"/>
    </location>
</feature>
<accession>A0A7J7RMT7</accession>
<feature type="region of interest" description="Disordered" evidence="4">
    <location>
        <begin position="1"/>
        <end position="40"/>
    </location>
</feature>
<dbReference type="InterPro" id="IPR051944">
    <property type="entry name" value="BEACH_domain_protein"/>
</dbReference>
<feature type="domain" description="BEACH" evidence="5">
    <location>
        <begin position="2528"/>
        <end position="2822"/>
    </location>
</feature>
<evidence type="ECO:0000313" key="8">
    <source>
        <dbReference type="Proteomes" id="UP000527355"/>
    </source>
</evidence>
<dbReference type="InterPro" id="IPR015943">
    <property type="entry name" value="WD40/YVTN_repeat-like_dom_sf"/>
</dbReference>
<dbReference type="InterPro" id="IPR036322">
    <property type="entry name" value="WD40_repeat_dom_sf"/>
</dbReference>
<dbReference type="InterPro" id="IPR019775">
    <property type="entry name" value="WD40_repeat_CS"/>
</dbReference>
<dbReference type="GO" id="GO:0019882">
    <property type="term" value="P:antigen processing and presentation"/>
    <property type="evidence" value="ECO:0007669"/>
    <property type="project" value="TreeGrafter"/>
</dbReference>
<dbReference type="PANTHER" id="PTHR46108:SF3">
    <property type="entry name" value="WD REPEAT- AND FYVE DOMAIN-CONTAINING PROTEIN 4"/>
    <property type="match status" value="1"/>
</dbReference>
<dbReference type="Gene3D" id="2.130.10.10">
    <property type="entry name" value="YVTN repeat-like/Quinoprotein amine dehydrogenase"/>
    <property type="match status" value="1"/>
</dbReference>
<evidence type="ECO:0000256" key="3">
    <source>
        <dbReference type="PROSITE-ProRule" id="PRU00221"/>
    </source>
</evidence>
<dbReference type="Pfam" id="PF14844">
    <property type="entry name" value="PH_BEACH"/>
    <property type="match status" value="1"/>
</dbReference>
<feature type="region of interest" description="Disordered" evidence="4">
    <location>
        <begin position="2298"/>
        <end position="2344"/>
    </location>
</feature>
<dbReference type="SUPFAM" id="SSF50978">
    <property type="entry name" value="WD40 repeat-like"/>
    <property type="match status" value="1"/>
</dbReference>
<dbReference type="InterPro" id="IPR011993">
    <property type="entry name" value="PH-like_dom_sf"/>
</dbReference>
<protein>
    <submittedName>
        <fullName evidence="7">WDFY family member 4</fullName>
    </submittedName>
</protein>
<feature type="region of interest" description="Disordered" evidence="4">
    <location>
        <begin position="3106"/>
        <end position="3128"/>
    </location>
</feature>
<name>A0A7J7RMT7_MYOMY</name>
<evidence type="ECO:0000259" key="5">
    <source>
        <dbReference type="PROSITE" id="PS50197"/>
    </source>
</evidence>
<dbReference type="OrthoDB" id="10018316at2759"/>